<feature type="compositionally biased region" description="Low complexity" evidence="5">
    <location>
        <begin position="386"/>
        <end position="401"/>
    </location>
</feature>
<proteinExistence type="inferred from homology"/>
<dbReference type="GO" id="GO:0043139">
    <property type="term" value="F:5'-3' DNA helicase activity"/>
    <property type="evidence" value="ECO:0007669"/>
    <property type="project" value="UniProtKB-EC"/>
</dbReference>
<feature type="transmembrane region" description="Helical" evidence="6">
    <location>
        <begin position="520"/>
        <end position="543"/>
    </location>
</feature>
<dbReference type="PANTHER" id="PTHR42957">
    <property type="entry name" value="HELICASE MJ1565-RELATED"/>
    <property type="match status" value="1"/>
</dbReference>
<evidence type="ECO:0000256" key="3">
    <source>
        <dbReference type="ARBA" id="ARBA00048954"/>
    </source>
</evidence>
<evidence type="ECO:0000313" key="9">
    <source>
        <dbReference type="Proteomes" id="UP000199062"/>
    </source>
</evidence>
<dbReference type="Gene3D" id="3.40.50.300">
    <property type="entry name" value="P-loop containing nucleotide triphosphate hydrolases"/>
    <property type="match status" value="1"/>
</dbReference>
<comment type="similarity">
    <text evidence="1">Belongs to the HerA family.</text>
</comment>
<name>A0A1I6L724_9EURY</name>
<evidence type="ECO:0000256" key="1">
    <source>
        <dbReference type="ARBA" id="ARBA00007816"/>
    </source>
</evidence>
<sequence>MSSADRTMILTEEHKPMPIADVVTGRGFITGKSGSGKSNTASVLCEELLDEGVPLMIVDTDGEYYGLKEEYEMLHVGGDERCDLRIGPQHAEKIADITLGSNVPIILDVSGFIEESDSKRLVHDVVRELFIKEKKAKVPYLLLIEEAHEFIPESGGLDEVGEMLVRVAKRGRKRGLGVCAMSQRPASVSKDFITQCDWLVWHRLTWKNDTQVVSSIMGSQTADEVQSLEPGEAIIMADWEDDKIRVKFRRKRTLDAGATPDLDGIDDPETQSVRSDIVDELEDAGASLTEKGEQKDWDAEDEAAATSSAVDAVAEDPERGAADPEPADTAPREPSGQGAAAGEPAADAAARDSQQASKSTSGSQETSSDPSELDELDEPDPDEVSPSESQSQSSTQSQSDEPAAETTEDALERAARNVSAGDVSASAGNASGRSQASKGTASAKSDGGVNRRARRPSPDPDPADDPVWEVAEFVAYLIGSLGAATVNLGLTVERAIGSVLGTNTGTASSTSQPASDNRPLVGIIVAVMLLTIGLVVGVGVAMLL</sequence>
<evidence type="ECO:0000256" key="4">
    <source>
        <dbReference type="ARBA" id="ARBA00048988"/>
    </source>
</evidence>
<dbReference type="RefSeq" id="WP_089816565.1">
    <property type="nucleotide sequence ID" value="NZ_FOZK01000002.1"/>
</dbReference>
<feature type="compositionally biased region" description="Acidic residues" evidence="5">
    <location>
        <begin position="371"/>
        <end position="385"/>
    </location>
</feature>
<organism evidence="8 9">
    <name type="scientific">Halomicrobium zhouii</name>
    <dbReference type="NCBI Taxonomy" id="767519"/>
    <lineage>
        <taxon>Archaea</taxon>
        <taxon>Methanobacteriati</taxon>
        <taxon>Methanobacteriota</taxon>
        <taxon>Stenosarchaea group</taxon>
        <taxon>Halobacteria</taxon>
        <taxon>Halobacteriales</taxon>
        <taxon>Haloarculaceae</taxon>
        <taxon>Halomicrobium</taxon>
    </lineage>
</organism>
<dbReference type="InterPro" id="IPR027417">
    <property type="entry name" value="P-loop_NTPase"/>
</dbReference>
<dbReference type="GO" id="GO:0043138">
    <property type="term" value="F:3'-5' DNA helicase activity"/>
    <property type="evidence" value="ECO:0007669"/>
    <property type="project" value="UniProtKB-EC"/>
</dbReference>
<evidence type="ECO:0000259" key="7">
    <source>
        <dbReference type="Pfam" id="PF01935"/>
    </source>
</evidence>
<gene>
    <name evidence="8" type="ORF">SAMN05216559_2181</name>
</gene>
<dbReference type="Proteomes" id="UP000199062">
    <property type="component" value="Unassembled WGS sequence"/>
</dbReference>
<evidence type="ECO:0000256" key="2">
    <source>
        <dbReference type="ARBA" id="ARBA00034617"/>
    </source>
</evidence>
<keyword evidence="6" id="KW-1133">Transmembrane helix</keyword>
<feature type="compositionally biased region" description="Low complexity" evidence="5">
    <location>
        <begin position="333"/>
        <end position="370"/>
    </location>
</feature>
<keyword evidence="6" id="KW-0812">Transmembrane</keyword>
<evidence type="ECO:0000256" key="6">
    <source>
        <dbReference type="SAM" id="Phobius"/>
    </source>
</evidence>
<dbReference type="EMBL" id="FOZK01000002">
    <property type="protein sequence ID" value="SFR99275.1"/>
    <property type="molecule type" value="Genomic_DNA"/>
</dbReference>
<comment type="catalytic activity">
    <reaction evidence="4">
        <text>ATP + H2O = ADP + phosphate + H(+)</text>
        <dbReference type="Rhea" id="RHEA:13065"/>
        <dbReference type="ChEBI" id="CHEBI:15377"/>
        <dbReference type="ChEBI" id="CHEBI:15378"/>
        <dbReference type="ChEBI" id="CHEBI:30616"/>
        <dbReference type="ChEBI" id="CHEBI:43474"/>
        <dbReference type="ChEBI" id="CHEBI:456216"/>
        <dbReference type="EC" id="5.6.2.4"/>
    </reaction>
</comment>
<evidence type="ECO:0000313" key="8">
    <source>
        <dbReference type="EMBL" id="SFR99275.1"/>
    </source>
</evidence>
<dbReference type="PANTHER" id="PTHR42957:SF1">
    <property type="entry name" value="HELICASE MJ1565-RELATED"/>
    <property type="match status" value="1"/>
</dbReference>
<dbReference type="InterPro" id="IPR008571">
    <property type="entry name" value="HerA-like"/>
</dbReference>
<accession>A0A1I6L724</accession>
<dbReference type="AlphaFoldDB" id="A0A1I6L724"/>
<keyword evidence="9" id="KW-1185">Reference proteome</keyword>
<dbReference type="Pfam" id="PF01935">
    <property type="entry name" value="DUF87"/>
    <property type="match status" value="1"/>
</dbReference>
<reference evidence="8 9" key="1">
    <citation type="submission" date="2016-10" db="EMBL/GenBank/DDBJ databases">
        <authorList>
            <person name="de Groot N.N."/>
        </authorList>
    </citation>
    <scope>NUCLEOTIDE SEQUENCE [LARGE SCALE GENOMIC DNA]</scope>
    <source>
        <strain evidence="8 9">CGMCC 1.10457</strain>
    </source>
</reference>
<comment type="catalytic activity">
    <reaction evidence="3">
        <text>ATP + H2O = ADP + phosphate + H(+)</text>
        <dbReference type="Rhea" id="RHEA:13065"/>
        <dbReference type="ChEBI" id="CHEBI:15377"/>
        <dbReference type="ChEBI" id="CHEBI:15378"/>
        <dbReference type="ChEBI" id="CHEBI:30616"/>
        <dbReference type="ChEBI" id="CHEBI:43474"/>
        <dbReference type="ChEBI" id="CHEBI:456216"/>
        <dbReference type="EC" id="5.6.2.3"/>
    </reaction>
</comment>
<feature type="domain" description="Helicase HerA central" evidence="7">
    <location>
        <begin position="29"/>
        <end position="69"/>
    </location>
</feature>
<dbReference type="OrthoDB" id="242625at2157"/>
<evidence type="ECO:0000256" key="5">
    <source>
        <dbReference type="SAM" id="MobiDB-lite"/>
    </source>
</evidence>
<dbReference type="STRING" id="767519.SAMN05216559_2181"/>
<keyword evidence="6" id="KW-0472">Membrane</keyword>
<dbReference type="SUPFAM" id="SSF52540">
    <property type="entry name" value="P-loop containing nucleoside triphosphate hydrolases"/>
    <property type="match status" value="1"/>
</dbReference>
<dbReference type="InterPro" id="IPR002789">
    <property type="entry name" value="HerA_central"/>
</dbReference>
<feature type="compositionally biased region" description="Polar residues" evidence="5">
    <location>
        <begin position="426"/>
        <end position="443"/>
    </location>
</feature>
<comment type="catalytic activity">
    <reaction evidence="2">
        <text>Couples ATP hydrolysis with the unwinding of duplex DNA by translocating in the 3'-5' direction.</text>
        <dbReference type="EC" id="5.6.2.4"/>
    </reaction>
</comment>
<feature type="region of interest" description="Disordered" evidence="5">
    <location>
        <begin position="287"/>
        <end position="466"/>
    </location>
</feature>
<protein>
    <recommendedName>
        <fullName evidence="7">Helicase HerA central domain-containing protein</fullName>
    </recommendedName>
</protein>